<proteinExistence type="predicted"/>
<gene>
    <name evidence="2" type="ORF">THAOC_11428</name>
</gene>
<protein>
    <submittedName>
        <fullName evidence="2">Uncharacterized protein</fullName>
    </submittedName>
</protein>
<name>K0T2K6_THAOC</name>
<evidence type="ECO:0000313" key="2">
    <source>
        <dbReference type="EMBL" id="EJK67521.1"/>
    </source>
</evidence>
<organism evidence="2 3">
    <name type="scientific">Thalassiosira oceanica</name>
    <name type="common">Marine diatom</name>
    <dbReference type="NCBI Taxonomy" id="159749"/>
    <lineage>
        <taxon>Eukaryota</taxon>
        <taxon>Sar</taxon>
        <taxon>Stramenopiles</taxon>
        <taxon>Ochrophyta</taxon>
        <taxon>Bacillariophyta</taxon>
        <taxon>Coscinodiscophyceae</taxon>
        <taxon>Thalassiosirophycidae</taxon>
        <taxon>Thalassiosirales</taxon>
        <taxon>Thalassiosiraceae</taxon>
        <taxon>Thalassiosira</taxon>
    </lineage>
</organism>
<evidence type="ECO:0000313" key="3">
    <source>
        <dbReference type="Proteomes" id="UP000266841"/>
    </source>
</evidence>
<feature type="compositionally biased region" description="Basic residues" evidence="1">
    <location>
        <begin position="139"/>
        <end position="148"/>
    </location>
</feature>
<comment type="caution">
    <text evidence="2">The sequence shown here is derived from an EMBL/GenBank/DDBJ whole genome shotgun (WGS) entry which is preliminary data.</text>
</comment>
<dbReference type="AlphaFoldDB" id="K0T2K6"/>
<dbReference type="Proteomes" id="UP000266841">
    <property type="component" value="Unassembled WGS sequence"/>
</dbReference>
<feature type="compositionally biased region" description="Basic residues" evidence="1">
    <location>
        <begin position="17"/>
        <end position="29"/>
    </location>
</feature>
<keyword evidence="3" id="KW-1185">Reference proteome</keyword>
<sequence length="148" mass="15849">MRDDGDDDDARGSGLRRPPRRSSPARKRSTSYDGRESRVTFCRDVVQTTFYPTERAIREEPLDSGPRGGGAPSTSPGGAGRGRLLPGEAQVGELREHEREQRQLGLLEGGAARRRRAAGAGGDNVSDGLNPRGRGGWGGRRRGVGGLE</sequence>
<feature type="region of interest" description="Disordered" evidence="1">
    <location>
        <begin position="1"/>
        <end position="148"/>
    </location>
</feature>
<accession>K0T2K6</accession>
<reference evidence="2 3" key="1">
    <citation type="journal article" date="2012" name="Genome Biol.">
        <title>Genome and low-iron response of an oceanic diatom adapted to chronic iron limitation.</title>
        <authorList>
            <person name="Lommer M."/>
            <person name="Specht M."/>
            <person name="Roy A.S."/>
            <person name="Kraemer L."/>
            <person name="Andreson R."/>
            <person name="Gutowska M.A."/>
            <person name="Wolf J."/>
            <person name="Bergner S.V."/>
            <person name="Schilhabel M.B."/>
            <person name="Klostermeier U.C."/>
            <person name="Beiko R.G."/>
            <person name="Rosenstiel P."/>
            <person name="Hippler M."/>
            <person name="Laroche J."/>
        </authorList>
    </citation>
    <scope>NUCLEOTIDE SEQUENCE [LARGE SCALE GENOMIC DNA]</scope>
    <source>
        <strain evidence="2 3">CCMP1005</strain>
    </source>
</reference>
<feature type="compositionally biased region" description="Gly residues" evidence="1">
    <location>
        <begin position="66"/>
        <end position="81"/>
    </location>
</feature>
<feature type="compositionally biased region" description="Basic and acidic residues" evidence="1">
    <location>
        <begin position="93"/>
        <end position="102"/>
    </location>
</feature>
<dbReference type="EMBL" id="AGNL01012967">
    <property type="protein sequence ID" value="EJK67521.1"/>
    <property type="molecule type" value="Genomic_DNA"/>
</dbReference>
<evidence type="ECO:0000256" key="1">
    <source>
        <dbReference type="SAM" id="MobiDB-lite"/>
    </source>
</evidence>